<comment type="subcellular location">
    <subcellularLocation>
        <location evidence="2">Cell membrane</location>
        <topology evidence="2">Multi-pass membrane protein</topology>
    </subcellularLocation>
</comment>
<dbReference type="Proteomes" id="UP000249886">
    <property type="component" value="Unassembled WGS sequence"/>
</dbReference>
<dbReference type="GO" id="GO:0005886">
    <property type="term" value="C:plasma membrane"/>
    <property type="evidence" value="ECO:0007669"/>
    <property type="project" value="UniProtKB-SubCell"/>
</dbReference>
<dbReference type="RefSeq" id="WP_005526262.1">
    <property type="nucleotide sequence ID" value="NZ_CAUOLB010000007.1"/>
</dbReference>
<feature type="transmembrane region" description="Helical" evidence="4">
    <location>
        <begin position="186"/>
        <end position="203"/>
    </location>
</feature>
<evidence type="ECO:0000256" key="2">
    <source>
        <dbReference type="PIRNR" id="PIRNR016661"/>
    </source>
</evidence>
<dbReference type="InterPro" id="IPR003784">
    <property type="entry name" value="BioY"/>
</dbReference>
<dbReference type="GO" id="GO:0015225">
    <property type="term" value="F:biotin transmembrane transporter activity"/>
    <property type="evidence" value="ECO:0007669"/>
    <property type="project" value="UniProtKB-UniRule"/>
</dbReference>
<feature type="region of interest" description="Disordered" evidence="3">
    <location>
        <begin position="1"/>
        <end position="25"/>
    </location>
</feature>
<comment type="caution">
    <text evidence="5">The sequence shown here is derived from an EMBL/GenBank/DDBJ whole genome shotgun (WGS) entry which is preliminary data.</text>
</comment>
<keyword evidence="2" id="KW-1003">Cell membrane</keyword>
<feature type="transmembrane region" description="Helical" evidence="4">
    <location>
        <begin position="143"/>
        <end position="166"/>
    </location>
</feature>
<evidence type="ECO:0000256" key="3">
    <source>
        <dbReference type="SAM" id="MobiDB-lite"/>
    </source>
</evidence>
<dbReference type="PANTHER" id="PTHR34295:SF1">
    <property type="entry name" value="BIOTIN TRANSPORTER BIOY"/>
    <property type="match status" value="1"/>
</dbReference>
<comment type="similarity">
    <text evidence="1 2">Belongs to the BioY family.</text>
</comment>
<feature type="transmembrane region" description="Helical" evidence="4">
    <location>
        <begin position="112"/>
        <end position="131"/>
    </location>
</feature>
<gene>
    <name evidence="5" type="primary">bioY</name>
    <name evidence="5" type="ORF">NCTC10254_01885</name>
</gene>
<evidence type="ECO:0000256" key="1">
    <source>
        <dbReference type="ARBA" id="ARBA00010692"/>
    </source>
</evidence>
<feature type="compositionally biased region" description="Polar residues" evidence="3">
    <location>
        <begin position="1"/>
        <end position="14"/>
    </location>
</feature>
<evidence type="ECO:0000256" key="4">
    <source>
        <dbReference type="SAM" id="Phobius"/>
    </source>
</evidence>
<dbReference type="EMBL" id="UARK01000023">
    <property type="protein sequence ID" value="SPW30777.1"/>
    <property type="molecule type" value="Genomic_DNA"/>
</dbReference>
<dbReference type="PIRSF" id="PIRSF016661">
    <property type="entry name" value="BioY"/>
    <property type="match status" value="1"/>
</dbReference>
<name>A0A6H9XC06_9CORY</name>
<evidence type="ECO:0000313" key="6">
    <source>
        <dbReference type="Proteomes" id="UP000249886"/>
    </source>
</evidence>
<reference evidence="5 6" key="1">
    <citation type="submission" date="2018-06" db="EMBL/GenBank/DDBJ databases">
        <authorList>
            <consortium name="Pathogen Informatics"/>
            <person name="Doyle S."/>
        </authorList>
    </citation>
    <scope>NUCLEOTIDE SEQUENCE [LARGE SCALE GENOMIC DNA]</scope>
    <source>
        <strain evidence="5 6">NCTC10254</strain>
    </source>
</reference>
<organism evidence="5 6">
    <name type="scientific">Corynebacterium matruchotii</name>
    <dbReference type="NCBI Taxonomy" id="43768"/>
    <lineage>
        <taxon>Bacteria</taxon>
        <taxon>Bacillati</taxon>
        <taxon>Actinomycetota</taxon>
        <taxon>Actinomycetes</taxon>
        <taxon>Mycobacteriales</taxon>
        <taxon>Corynebacteriaceae</taxon>
        <taxon>Corynebacterium</taxon>
    </lineage>
</organism>
<proteinExistence type="inferred from homology"/>
<keyword evidence="4" id="KW-0812">Transmembrane</keyword>
<dbReference type="AlphaFoldDB" id="A0A6H9XC06"/>
<protein>
    <recommendedName>
        <fullName evidence="2">Biotin transporter</fullName>
    </recommendedName>
</protein>
<keyword evidence="2 4" id="KW-0472">Membrane</keyword>
<keyword evidence="4" id="KW-1133">Transmembrane helix</keyword>
<dbReference type="GeneID" id="84574095"/>
<sequence length="213" mass="21627">MTASQDNQSATTADSPHRQESAPTPAGNPLLDVAYIAVFAALIIALAFVAIPVGAAGVPIVLQNAAVILAGLILGRTRGFLTALLFLGLGLIGLPVLAGGKTTLAALGGPTIGYLVGYLVSATVAGSIAYLAPRGNRKALTIYLALGAIAALACQYLCGSVGMMFRADMSFGQALAVNVPFLIPDLIKATCAVAIASGVHLSLPDIRRKAFLK</sequence>
<feature type="transmembrane region" description="Helical" evidence="4">
    <location>
        <begin position="33"/>
        <end position="58"/>
    </location>
</feature>
<keyword evidence="2" id="KW-0813">Transport</keyword>
<evidence type="ECO:0000313" key="5">
    <source>
        <dbReference type="EMBL" id="SPW30777.1"/>
    </source>
</evidence>
<dbReference type="Pfam" id="PF02632">
    <property type="entry name" value="BioY"/>
    <property type="match status" value="1"/>
</dbReference>
<dbReference type="PANTHER" id="PTHR34295">
    <property type="entry name" value="BIOTIN TRANSPORTER BIOY"/>
    <property type="match status" value="1"/>
</dbReference>
<dbReference type="Gene3D" id="1.10.1760.20">
    <property type="match status" value="1"/>
</dbReference>
<feature type="transmembrane region" description="Helical" evidence="4">
    <location>
        <begin position="79"/>
        <end position="100"/>
    </location>
</feature>
<accession>A0A6H9XC06</accession>